<dbReference type="Proteomes" id="UP000550609">
    <property type="component" value="Unassembled WGS sequence"/>
</dbReference>
<organism evidence="1 2">
    <name type="scientific">Stenotrophomonas koreensis</name>
    <dbReference type="NCBI Taxonomy" id="266128"/>
    <lineage>
        <taxon>Bacteria</taxon>
        <taxon>Pseudomonadati</taxon>
        <taxon>Pseudomonadota</taxon>
        <taxon>Gammaproteobacteria</taxon>
        <taxon>Lysobacterales</taxon>
        <taxon>Lysobacteraceae</taxon>
        <taxon>Stenotrophomonas</taxon>
    </lineage>
</organism>
<dbReference type="Gene3D" id="3.40.50.150">
    <property type="entry name" value="Vaccinia Virus protein VP39"/>
    <property type="match status" value="1"/>
</dbReference>
<reference evidence="1 2" key="1">
    <citation type="submission" date="2020-08" db="EMBL/GenBank/DDBJ databases">
        <title>Stenotrophomonas sp. W1S232.</title>
        <authorList>
            <person name="Deng Y."/>
        </authorList>
    </citation>
    <scope>NUCLEOTIDE SEQUENCE [LARGE SCALE GENOMIC DNA]</scope>
    <source>
        <strain evidence="1 2">W1S232</strain>
    </source>
</reference>
<dbReference type="InterPro" id="IPR029063">
    <property type="entry name" value="SAM-dependent_MTases_sf"/>
</dbReference>
<evidence type="ECO:0000313" key="2">
    <source>
        <dbReference type="Proteomes" id="UP000550609"/>
    </source>
</evidence>
<keyword evidence="1" id="KW-0489">Methyltransferase</keyword>
<dbReference type="SUPFAM" id="SSF53335">
    <property type="entry name" value="S-adenosyl-L-methionine-dependent methyltransferases"/>
    <property type="match status" value="1"/>
</dbReference>
<gene>
    <name evidence="1" type="ORF">H4O09_12610</name>
</gene>
<sequence>MRALHPAAPVQAPFSDAIARRIARPFAPRRPWGNWSDYCYTRLKLRSDPLYPAVIAALRHSRSPVLDLGCGLGLLAHALRMAGLEQAYLGLDIDATKVRRGQQILARSGLADARLEVHDLGCSRPAHRGSVTLLDVLQYLDQPTQQALLADAAGMLDDDGVLVIRSTLAEDSARGRTSLRADAWAHRIGWMQTRPQHYPGAEELQRPLEQAGLQVQLQPLYGNTPFNNWLLVARH</sequence>
<accession>A0A7W3V1R6</accession>
<dbReference type="GO" id="GO:0032259">
    <property type="term" value="P:methylation"/>
    <property type="evidence" value="ECO:0007669"/>
    <property type="project" value="UniProtKB-KW"/>
</dbReference>
<protein>
    <submittedName>
        <fullName evidence="1">Methyltransferase</fullName>
    </submittedName>
</protein>
<proteinExistence type="predicted"/>
<dbReference type="RefSeq" id="WP_182622839.1">
    <property type="nucleotide sequence ID" value="NZ_JACIUV010000005.1"/>
</dbReference>
<dbReference type="EMBL" id="JACIUV010000005">
    <property type="protein sequence ID" value="MBB1117893.1"/>
    <property type="molecule type" value="Genomic_DNA"/>
</dbReference>
<keyword evidence="1" id="KW-0808">Transferase</keyword>
<comment type="caution">
    <text evidence="1">The sequence shown here is derived from an EMBL/GenBank/DDBJ whole genome shotgun (WGS) entry which is preliminary data.</text>
</comment>
<name>A0A7W3V1R6_9GAMM</name>
<dbReference type="Pfam" id="PF13489">
    <property type="entry name" value="Methyltransf_23"/>
    <property type="match status" value="1"/>
</dbReference>
<evidence type="ECO:0000313" key="1">
    <source>
        <dbReference type="EMBL" id="MBB1117893.1"/>
    </source>
</evidence>
<dbReference type="GO" id="GO:0008168">
    <property type="term" value="F:methyltransferase activity"/>
    <property type="evidence" value="ECO:0007669"/>
    <property type="project" value="UniProtKB-KW"/>
</dbReference>
<dbReference type="AlphaFoldDB" id="A0A7W3V1R6"/>